<evidence type="ECO:0000313" key="2">
    <source>
        <dbReference type="Proteomes" id="UP000501273"/>
    </source>
</evidence>
<accession>A0A6F8ZLH0</accession>
<protein>
    <submittedName>
        <fullName evidence="1">Phage tail fibers</fullName>
    </submittedName>
</protein>
<name>A0A6F8ZLH0_9CAUD</name>
<evidence type="ECO:0000313" key="1">
    <source>
        <dbReference type="EMBL" id="CAB1282947.1"/>
    </source>
</evidence>
<proteinExistence type="predicted"/>
<sequence length="205" mass="23731">MFITQLDVVNACLATMGETPLNTLEDDHSYKAAALSYLTQTNRIEQKRGWWFNSEYIELVPDVSKFIYIPLDAIAVKTVDRWYTPPYAQRGKRLYNIEKNNYEWEQNLVVDIVRLLSFDDLPFHAADVVGYGTVMRFQREFDGDTTRYNQLTQDYARARAELSAENTRNKRPNLLATPSNRYKMGLIGGFGTRGARIPWTPGYPR</sequence>
<dbReference type="EMBL" id="LR778216">
    <property type="protein sequence ID" value="CAB1282947.1"/>
    <property type="molecule type" value="Genomic_DNA"/>
</dbReference>
<organism evidence="1 2">
    <name type="scientific">Xylella phage Cota</name>
    <dbReference type="NCBI Taxonomy" id="2699877"/>
    <lineage>
        <taxon>Viruses</taxon>
        <taxon>Duplodnaviria</taxon>
        <taxon>Heunggongvirae</taxon>
        <taxon>Uroviricota</taxon>
        <taxon>Caudoviricetes</taxon>
        <taxon>Autographivirales</taxon>
        <taxon>Autonotataviridae</taxon>
        <taxon>Cotavirus</taxon>
        <taxon>Cotavirus cota</taxon>
    </lineage>
</organism>
<dbReference type="Proteomes" id="UP000501273">
    <property type="component" value="Chromosome"/>
</dbReference>
<reference evidence="1 2" key="1">
    <citation type="submission" date="2020-03" db="EMBL/GenBank/DDBJ databases">
        <authorList>
            <person name="Ansaldi M."/>
            <person name="Clavijo F."/>
        </authorList>
    </citation>
    <scope>NUCLEOTIDE SEQUENCE [LARGE SCALE GENOMIC DNA]</scope>
</reference>
<dbReference type="InterPro" id="IPR033767">
    <property type="entry name" value="Tail_Gp11"/>
</dbReference>
<keyword evidence="2" id="KW-1185">Reference proteome</keyword>
<dbReference type="Pfam" id="PF17212">
    <property type="entry name" value="Tube"/>
    <property type="match status" value="1"/>
</dbReference>